<evidence type="ECO:0000256" key="6">
    <source>
        <dbReference type="ARBA" id="ARBA00022777"/>
    </source>
</evidence>
<organism evidence="11 12">
    <name type="scientific">Vogesella aquatica</name>
    <dbReference type="NCBI Taxonomy" id="2984206"/>
    <lineage>
        <taxon>Bacteria</taxon>
        <taxon>Pseudomonadati</taxon>
        <taxon>Pseudomonadota</taxon>
        <taxon>Betaproteobacteria</taxon>
        <taxon>Neisseriales</taxon>
        <taxon>Chromobacteriaceae</taxon>
        <taxon>Vogesella</taxon>
    </lineage>
</organism>
<reference evidence="11 12" key="1">
    <citation type="submission" date="2023-01" db="EMBL/GenBank/DDBJ databases">
        <title>Novel species of the genus Vogesella isolated from rivers.</title>
        <authorList>
            <person name="Lu H."/>
        </authorList>
    </citation>
    <scope>NUCLEOTIDE SEQUENCE [LARGE SCALE GENOMIC DNA]</scope>
    <source>
        <strain evidence="11 12">DC21W</strain>
    </source>
</reference>
<dbReference type="InterPro" id="IPR043129">
    <property type="entry name" value="ATPase_NBD"/>
</dbReference>
<comment type="caution">
    <text evidence="9">Lacks conserved residue(s) required for the propagation of feature annotation.</text>
</comment>
<feature type="binding site" evidence="9">
    <location>
        <position position="9"/>
    </location>
    <ligand>
        <name>Mg(2+)</name>
        <dbReference type="ChEBI" id="CHEBI:18420"/>
    </ligand>
</feature>
<keyword evidence="8 9" id="KW-0460">Magnesium</keyword>
<dbReference type="InterPro" id="IPR000890">
    <property type="entry name" value="Aliphatic_acid_kin_short-chain"/>
</dbReference>
<comment type="cofactor">
    <cofactor evidence="9">
        <name>Mg(2+)</name>
        <dbReference type="ChEBI" id="CHEBI:18420"/>
    </cofactor>
    <cofactor evidence="9">
        <name>Mn(2+)</name>
        <dbReference type="ChEBI" id="CHEBI:29035"/>
    </cofactor>
    <text evidence="9">Mg(2+). Can also accept Mn(2+).</text>
</comment>
<feature type="site" description="Transition state stabilizer" evidence="9">
    <location>
        <position position="231"/>
    </location>
</feature>
<dbReference type="GO" id="GO:0008776">
    <property type="term" value="F:acetate kinase activity"/>
    <property type="evidence" value="ECO:0007669"/>
    <property type="project" value="UniProtKB-EC"/>
</dbReference>
<dbReference type="Proteomes" id="UP001219956">
    <property type="component" value="Unassembled WGS sequence"/>
</dbReference>
<evidence type="ECO:0000256" key="4">
    <source>
        <dbReference type="ARBA" id="ARBA00022723"/>
    </source>
</evidence>
<evidence type="ECO:0000256" key="9">
    <source>
        <dbReference type="HAMAP-Rule" id="MF_00020"/>
    </source>
</evidence>
<keyword evidence="5 9" id="KW-0547">Nucleotide-binding</keyword>
<dbReference type="PROSITE" id="PS01076">
    <property type="entry name" value="ACETATE_KINASE_2"/>
    <property type="match status" value="1"/>
</dbReference>
<dbReference type="Pfam" id="PF00871">
    <property type="entry name" value="Acetate_kinase"/>
    <property type="match status" value="1"/>
</dbReference>
<feature type="active site" description="Proton donor/acceptor" evidence="9">
    <location>
        <position position="142"/>
    </location>
</feature>
<evidence type="ECO:0000313" key="12">
    <source>
        <dbReference type="Proteomes" id="UP001219956"/>
    </source>
</evidence>
<dbReference type="PANTHER" id="PTHR21060">
    <property type="entry name" value="ACETATE KINASE"/>
    <property type="match status" value="1"/>
</dbReference>
<evidence type="ECO:0000256" key="10">
    <source>
        <dbReference type="RuleBase" id="RU003835"/>
    </source>
</evidence>
<comment type="similarity">
    <text evidence="1 9 10">Belongs to the acetokinase family.</text>
</comment>
<name>A0ABT5J3H2_9NEIS</name>
<proteinExistence type="inferred from homology"/>
<protein>
    <recommendedName>
        <fullName evidence="9">Acetate kinase</fullName>
        <ecNumber evidence="9">2.7.2.1</ecNumber>
    </recommendedName>
    <alternativeName>
        <fullName evidence="9">Acetokinase</fullName>
    </alternativeName>
</protein>
<feature type="binding site" evidence="9">
    <location>
        <position position="370"/>
    </location>
    <ligand>
        <name>Mg(2+)</name>
        <dbReference type="ChEBI" id="CHEBI:18420"/>
    </ligand>
</feature>
<comment type="catalytic activity">
    <reaction evidence="9">
        <text>acetate + ATP = acetyl phosphate + ADP</text>
        <dbReference type="Rhea" id="RHEA:11352"/>
        <dbReference type="ChEBI" id="CHEBI:22191"/>
        <dbReference type="ChEBI" id="CHEBI:30089"/>
        <dbReference type="ChEBI" id="CHEBI:30616"/>
        <dbReference type="ChEBI" id="CHEBI:456216"/>
        <dbReference type="EC" id="2.7.2.1"/>
    </reaction>
</comment>
<evidence type="ECO:0000256" key="2">
    <source>
        <dbReference type="ARBA" id="ARBA00022490"/>
    </source>
</evidence>
<comment type="subunit">
    <text evidence="9">Homodimer.</text>
</comment>
<keyword evidence="6 9" id="KW-0418">Kinase</keyword>
<dbReference type="EMBL" id="JAQQLF010000020">
    <property type="protein sequence ID" value="MDC7718459.1"/>
    <property type="molecule type" value="Genomic_DNA"/>
</dbReference>
<dbReference type="Gene3D" id="3.30.420.40">
    <property type="match status" value="2"/>
</dbReference>
<feature type="binding site" evidence="9">
    <location>
        <position position="85"/>
    </location>
    <ligand>
        <name>substrate</name>
    </ligand>
</feature>
<dbReference type="PANTHER" id="PTHR21060:SF21">
    <property type="entry name" value="ACETATE KINASE"/>
    <property type="match status" value="1"/>
</dbReference>
<dbReference type="PIRSF" id="PIRSF000722">
    <property type="entry name" value="Acetate_prop_kin"/>
    <property type="match status" value="1"/>
</dbReference>
<dbReference type="SUPFAM" id="SSF53067">
    <property type="entry name" value="Actin-like ATPase domain"/>
    <property type="match status" value="2"/>
</dbReference>
<dbReference type="NCBIfam" id="TIGR00016">
    <property type="entry name" value="ackA"/>
    <property type="match status" value="1"/>
</dbReference>
<gene>
    <name evidence="9" type="primary">ackA</name>
    <name evidence="11" type="ORF">PQU95_14695</name>
</gene>
<dbReference type="EC" id="2.7.2.1" evidence="9"/>
<accession>A0ABT5J3H2</accession>
<keyword evidence="4 9" id="KW-0479">Metal-binding</keyword>
<evidence type="ECO:0000256" key="7">
    <source>
        <dbReference type="ARBA" id="ARBA00022840"/>
    </source>
</evidence>
<evidence type="ECO:0000256" key="8">
    <source>
        <dbReference type="ARBA" id="ARBA00022842"/>
    </source>
</evidence>
<evidence type="ECO:0000313" key="11">
    <source>
        <dbReference type="EMBL" id="MDC7718459.1"/>
    </source>
</evidence>
<keyword evidence="12" id="KW-1185">Reference proteome</keyword>
<feature type="site" description="Transition state stabilizer" evidence="9">
    <location>
        <position position="173"/>
    </location>
</feature>
<dbReference type="InterPro" id="IPR004372">
    <property type="entry name" value="Ac/propionate_kinase"/>
</dbReference>
<dbReference type="PRINTS" id="PR00471">
    <property type="entry name" value="ACETATEKNASE"/>
</dbReference>
<comment type="function">
    <text evidence="9">Catalyzes the formation of acetyl phosphate from acetate and ATP. Can also catalyze the reverse reaction.</text>
</comment>
<evidence type="ECO:0000256" key="1">
    <source>
        <dbReference type="ARBA" id="ARBA00008748"/>
    </source>
</evidence>
<comment type="pathway">
    <text evidence="9">Metabolic intermediate biosynthesis; acetyl-CoA biosynthesis; acetyl-CoA from acetate: step 1/2.</text>
</comment>
<evidence type="ECO:0000256" key="5">
    <source>
        <dbReference type="ARBA" id="ARBA00022741"/>
    </source>
</evidence>
<keyword evidence="7 9" id="KW-0067">ATP-binding</keyword>
<feature type="binding site" evidence="9">
    <location>
        <begin position="274"/>
        <end position="276"/>
    </location>
    <ligand>
        <name>ATP</name>
        <dbReference type="ChEBI" id="CHEBI:30616"/>
    </ligand>
</feature>
<keyword evidence="3 9" id="KW-0808">Transferase</keyword>
<keyword evidence="2 9" id="KW-0963">Cytoplasm</keyword>
<sequence length="388" mass="41774">MGKALIAINAGSATLKFRAYSSDGKALLARGMVDHFGRDHACLELEKSGKRYQQPLGSGNRDENVAAVLNTLADHDLTPLAVAHRVVHGGQHYRSPVVMTPEVVDDLSALIPLAPLHQPVSLSVMHAFAKLDPHLTQIACFDTAFHCSQPVVATRFGIARHWHEQGLRRYGFHGLSYAAIARRLPELGLGDGKVVVLHLGSGASACAIQAGQSIASSMGFSALDGLMMSTRPGTLDPEVVLYWMEHAGMDIAAVRQELYKQCGLFGVSGGLSSDMRELLQAKTDEAREAVELFCYRAAREVASLATAMKGLDAIVFTAGIGERSPEIRSRILKQLAWLGFEADLAANLAQSYRITSPASRLHAYVMATDEEGEMAREAAALLCGDIEL</sequence>
<dbReference type="HAMAP" id="MF_00020">
    <property type="entry name" value="Acetate_kinase"/>
    <property type="match status" value="1"/>
</dbReference>
<comment type="caution">
    <text evidence="11">The sequence shown here is derived from an EMBL/GenBank/DDBJ whole genome shotgun (WGS) entry which is preliminary data.</text>
</comment>
<feature type="binding site" evidence="9">
    <location>
        <position position="16"/>
    </location>
    <ligand>
        <name>ATP</name>
        <dbReference type="ChEBI" id="CHEBI:30616"/>
    </ligand>
</feature>
<dbReference type="RefSeq" id="WP_272752698.1">
    <property type="nucleotide sequence ID" value="NZ_JAQQLF010000020.1"/>
</dbReference>
<evidence type="ECO:0000256" key="3">
    <source>
        <dbReference type="ARBA" id="ARBA00022679"/>
    </source>
</evidence>
<comment type="subcellular location">
    <subcellularLocation>
        <location evidence="9">Cytoplasm</location>
    </subcellularLocation>
</comment>
<feature type="binding site" evidence="9">
    <location>
        <begin position="198"/>
        <end position="202"/>
    </location>
    <ligand>
        <name>ATP</name>
        <dbReference type="ChEBI" id="CHEBI:30616"/>
    </ligand>
</feature>
<dbReference type="InterPro" id="IPR023865">
    <property type="entry name" value="Aliphatic_acid_kinase_CS"/>
</dbReference>